<gene>
    <name evidence="2" type="ORF">HNQ64_002927</name>
</gene>
<evidence type="ECO:0000313" key="3">
    <source>
        <dbReference type="Proteomes" id="UP000534294"/>
    </source>
</evidence>
<dbReference type="Pfam" id="PF07963">
    <property type="entry name" value="N_methyl"/>
    <property type="match status" value="1"/>
</dbReference>
<proteinExistence type="predicted"/>
<dbReference type="InterPro" id="IPR019836">
    <property type="entry name" value="Verru/Chthon_D"/>
</dbReference>
<dbReference type="EMBL" id="JACHIF010000005">
    <property type="protein sequence ID" value="MBB5038664.1"/>
    <property type="molecule type" value="Genomic_DNA"/>
</dbReference>
<evidence type="ECO:0000313" key="2">
    <source>
        <dbReference type="EMBL" id="MBB5038664.1"/>
    </source>
</evidence>
<keyword evidence="3" id="KW-1185">Reference proteome</keyword>
<keyword evidence="1" id="KW-0812">Transmembrane</keyword>
<name>A0A7W7YM60_9BACT</name>
<feature type="transmembrane region" description="Helical" evidence="1">
    <location>
        <begin position="12"/>
        <end position="37"/>
    </location>
</feature>
<keyword evidence="1" id="KW-0472">Membrane</keyword>
<dbReference type="InterPro" id="IPR045584">
    <property type="entry name" value="Pilin-like"/>
</dbReference>
<protein>
    <submittedName>
        <fullName evidence="2">Uncharacterized protein (TIGR02596 family)</fullName>
    </submittedName>
</protein>
<keyword evidence="1" id="KW-1133">Transmembrane helix</keyword>
<reference evidence="2 3" key="1">
    <citation type="submission" date="2020-08" db="EMBL/GenBank/DDBJ databases">
        <title>Genomic Encyclopedia of Type Strains, Phase IV (KMG-IV): sequencing the most valuable type-strain genomes for metagenomic binning, comparative biology and taxonomic classification.</title>
        <authorList>
            <person name="Goeker M."/>
        </authorList>
    </citation>
    <scope>NUCLEOTIDE SEQUENCE [LARGE SCALE GENOMIC DNA]</scope>
    <source>
        <strain evidence="2 3">DSM 12251</strain>
    </source>
</reference>
<sequence>MRTALRRRPAAAFTLVEMLTVVGIIALLIALAAPALIDVVRSTRLNSAGDGLVNRISLAQQSAVALSSEVELRFYRYVDSTADRPADNSFYAYQVVQSLPNGVQKALSDPYFLDSGIIISSKEELSPLLDTQVPQIQNQTGQYLFTPPGNIEGGDVYYAALRFYPDGSMRVLSQVANADSDANEMARAYTIPNYDQSFMIIVESRDADNSQAPDNYYCVQIDSYTGRTRVYRP</sequence>
<evidence type="ECO:0000256" key="1">
    <source>
        <dbReference type="SAM" id="Phobius"/>
    </source>
</evidence>
<dbReference type="SUPFAM" id="SSF54523">
    <property type="entry name" value="Pili subunits"/>
    <property type="match status" value="1"/>
</dbReference>
<dbReference type="Gene3D" id="3.30.700.10">
    <property type="entry name" value="Glycoprotein, Type 4 Pilin"/>
    <property type="match status" value="1"/>
</dbReference>
<comment type="caution">
    <text evidence="2">The sequence shown here is derived from an EMBL/GenBank/DDBJ whole genome shotgun (WGS) entry which is preliminary data.</text>
</comment>
<dbReference type="AlphaFoldDB" id="A0A7W7YM60"/>
<dbReference type="NCBIfam" id="TIGR02596">
    <property type="entry name" value="Verru_Chthon cassette protein D"/>
    <property type="match status" value="1"/>
</dbReference>
<accession>A0A7W7YM60</accession>
<organism evidence="2 3">
    <name type="scientific">Prosthecobacter dejongeii</name>
    <dbReference type="NCBI Taxonomy" id="48465"/>
    <lineage>
        <taxon>Bacteria</taxon>
        <taxon>Pseudomonadati</taxon>
        <taxon>Verrucomicrobiota</taxon>
        <taxon>Verrucomicrobiia</taxon>
        <taxon>Verrucomicrobiales</taxon>
        <taxon>Verrucomicrobiaceae</taxon>
        <taxon>Prosthecobacter</taxon>
    </lineage>
</organism>
<dbReference type="Proteomes" id="UP000534294">
    <property type="component" value="Unassembled WGS sequence"/>
</dbReference>
<dbReference type="InterPro" id="IPR012902">
    <property type="entry name" value="N_methyl_site"/>
</dbReference>
<dbReference type="RefSeq" id="WP_184209670.1">
    <property type="nucleotide sequence ID" value="NZ_JACHIF010000005.1"/>
</dbReference>